<keyword evidence="1" id="KW-1133">Transmembrane helix</keyword>
<protein>
    <submittedName>
        <fullName evidence="2">Putative holin</fullName>
    </submittedName>
</protein>
<name>A0A1S5Q9Y4_9CAUD</name>
<evidence type="ECO:0000313" key="2">
    <source>
        <dbReference type="EMBL" id="ALP47764.1"/>
    </source>
</evidence>
<sequence>MWLVDKAGETALAAPPLAVTGLTIAGVSLQDWVYIVTLVYLVVLIIIKIKEAFFGKRTGE</sequence>
<organism evidence="2 3">
    <name type="scientific">Aeromonas phage Ahp1</name>
    <dbReference type="NCBI Taxonomy" id="1747286"/>
    <lineage>
        <taxon>Viruses</taxon>
        <taxon>Duplodnaviria</taxon>
        <taxon>Heunggongvirae</taxon>
        <taxon>Uroviricota</taxon>
        <taxon>Caudoviricetes</taxon>
        <taxon>Autographivirales</taxon>
        <taxon>Autonotataviridae</taxon>
        <taxon>Melnykvirinae</taxon>
        <taxon>Ahphunavirus</taxon>
        <taxon>Ahphunavirus Ahp1</taxon>
    </lineage>
</organism>
<gene>
    <name evidence="2" type="ORF">Ahp1_41</name>
</gene>
<feature type="transmembrane region" description="Helical" evidence="1">
    <location>
        <begin position="32"/>
        <end position="49"/>
    </location>
</feature>
<evidence type="ECO:0000256" key="1">
    <source>
        <dbReference type="SAM" id="Phobius"/>
    </source>
</evidence>
<proteinExistence type="predicted"/>
<dbReference type="EMBL" id="KT949345">
    <property type="protein sequence ID" value="ALP47764.1"/>
    <property type="molecule type" value="Genomic_DNA"/>
</dbReference>
<keyword evidence="1" id="KW-0472">Membrane</keyword>
<reference evidence="2 3" key="1">
    <citation type="journal article" date="2016" name="PLoS ONE">
        <title>Genomic Characterization of the Novel Aeromonas hydrophila Phage Ahp1 Suggests the Derivation of a New Subgroup from phiKMV-Like Family.</title>
        <authorList>
            <person name="Wang J.B."/>
            <person name="Lin N.T."/>
            <person name="Tseng Y.H."/>
            <person name="Weng S.F."/>
        </authorList>
    </citation>
    <scope>NUCLEOTIDE SEQUENCE [LARGE SCALE GENOMIC DNA]</scope>
</reference>
<dbReference type="Proteomes" id="UP000230040">
    <property type="component" value="Segment"/>
</dbReference>
<evidence type="ECO:0000313" key="3">
    <source>
        <dbReference type="Proteomes" id="UP000230040"/>
    </source>
</evidence>
<keyword evidence="1" id="KW-0812">Transmembrane</keyword>
<keyword evidence="3" id="KW-1185">Reference proteome</keyword>
<accession>A0A1S5Q9Y4</accession>